<dbReference type="RefSeq" id="WP_183475660.1">
    <property type="nucleotide sequence ID" value="NZ_JACIFO010000001.1"/>
</dbReference>
<dbReference type="EMBL" id="JACIFO010000001">
    <property type="protein sequence ID" value="MBB4118021.1"/>
    <property type="molecule type" value="Genomic_DNA"/>
</dbReference>
<keyword evidence="2" id="KW-1185">Reference proteome</keyword>
<reference evidence="1 2" key="1">
    <citation type="submission" date="2020-08" db="EMBL/GenBank/DDBJ databases">
        <title>Genomic Encyclopedia of Type Strains, Phase IV (KMG-IV): sequencing the most valuable type-strain genomes for metagenomic binning, comparative biology and taxonomic classification.</title>
        <authorList>
            <person name="Goeker M."/>
        </authorList>
    </citation>
    <scope>NUCLEOTIDE SEQUENCE [LARGE SCALE GENOMIC DNA]</scope>
    <source>
        <strain evidence="1 2">DSM 29568</strain>
    </source>
</reference>
<organism evidence="1 2">
    <name type="scientific">Mesonia hippocampi</name>
    <dbReference type="NCBI Taxonomy" id="1628250"/>
    <lineage>
        <taxon>Bacteria</taxon>
        <taxon>Pseudomonadati</taxon>
        <taxon>Bacteroidota</taxon>
        <taxon>Flavobacteriia</taxon>
        <taxon>Flavobacteriales</taxon>
        <taxon>Flavobacteriaceae</taxon>
        <taxon>Mesonia</taxon>
    </lineage>
</organism>
<sequence length="101" mass="11360">MNSDFDTLSEAINALKKEGYTEDFNLLEDCIESNLEACKFMPDEFEIDKIYRFEGMSNPDDNAILFAVTTSTNLKGVLVDGYGISGGQISKQLIDKLHRKK</sequence>
<evidence type="ECO:0000313" key="1">
    <source>
        <dbReference type="EMBL" id="MBB4118021.1"/>
    </source>
</evidence>
<gene>
    <name evidence="1" type="ORF">GGR32_000293</name>
</gene>
<protein>
    <recommendedName>
        <fullName evidence="3">Phosphoribosylpyrophosphate synthetase</fullName>
    </recommendedName>
</protein>
<name>A0A840ELQ0_9FLAO</name>
<evidence type="ECO:0008006" key="3">
    <source>
        <dbReference type="Google" id="ProtNLM"/>
    </source>
</evidence>
<evidence type="ECO:0000313" key="2">
    <source>
        <dbReference type="Proteomes" id="UP000553034"/>
    </source>
</evidence>
<proteinExistence type="predicted"/>
<dbReference type="AlphaFoldDB" id="A0A840ELQ0"/>
<accession>A0A840ELQ0</accession>
<dbReference type="Proteomes" id="UP000553034">
    <property type="component" value="Unassembled WGS sequence"/>
</dbReference>
<comment type="caution">
    <text evidence="1">The sequence shown here is derived from an EMBL/GenBank/DDBJ whole genome shotgun (WGS) entry which is preliminary data.</text>
</comment>